<feature type="region of interest" description="Disordered" evidence="1">
    <location>
        <begin position="54"/>
        <end position="74"/>
    </location>
</feature>
<reference evidence="2 3" key="1">
    <citation type="submission" date="2022-11" db="EMBL/GenBank/DDBJ databases">
        <title>Whole genome sequence of Eschrichtius robustus ER-17-0199.</title>
        <authorList>
            <person name="Bruniche-Olsen A."/>
            <person name="Black A.N."/>
            <person name="Fields C.J."/>
            <person name="Walden K."/>
            <person name="Dewoody J.A."/>
        </authorList>
    </citation>
    <scope>NUCLEOTIDE SEQUENCE [LARGE SCALE GENOMIC DNA]</scope>
    <source>
        <strain evidence="2">ER-17-0199</strain>
        <tissue evidence="2">Blubber</tissue>
    </source>
</reference>
<evidence type="ECO:0000313" key="3">
    <source>
        <dbReference type="Proteomes" id="UP001159641"/>
    </source>
</evidence>
<organism evidence="2 3">
    <name type="scientific">Eschrichtius robustus</name>
    <name type="common">California gray whale</name>
    <name type="synonym">Eschrichtius gibbosus</name>
    <dbReference type="NCBI Taxonomy" id="9764"/>
    <lineage>
        <taxon>Eukaryota</taxon>
        <taxon>Metazoa</taxon>
        <taxon>Chordata</taxon>
        <taxon>Craniata</taxon>
        <taxon>Vertebrata</taxon>
        <taxon>Euteleostomi</taxon>
        <taxon>Mammalia</taxon>
        <taxon>Eutheria</taxon>
        <taxon>Laurasiatheria</taxon>
        <taxon>Artiodactyla</taxon>
        <taxon>Whippomorpha</taxon>
        <taxon>Cetacea</taxon>
        <taxon>Mysticeti</taxon>
        <taxon>Eschrichtiidae</taxon>
        <taxon>Eschrichtius</taxon>
    </lineage>
</organism>
<protein>
    <submittedName>
        <fullName evidence="2">Uncharacterized protein</fullName>
    </submittedName>
</protein>
<keyword evidence="3" id="KW-1185">Reference proteome</keyword>
<comment type="caution">
    <text evidence="2">The sequence shown here is derived from an EMBL/GenBank/DDBJ whole genome shotgun (WGS) entry which is preliminary data.</text>
</comment>
<proteinExistence type="predicted"/>
<dbReference type="Proteomes" id="UP001159641">
    <property type="component" value="Unassembled WGS sequence"/>
</dbReference>
<dbReference type="EMBL" id="JAIQCJ010001624">
    <property type="protein sequence ID" value="KAJ8788397.1"/>
    <property type="molecule type" value="Genomic_DNA"/>
</dbReference>
<evidence type="ECO:0000256" key="1">
    <source>
        <dbReference type="SAM" id="MobiDB-lite"/>
    </source>
</evidence>
<gene>
    <name evidence="2" type="ORF">J1605_000453</name>
</gene>
<dbReference type="AlphaFoldDB" id="A0AB34HAE9"/>
<name>A0AB34HAE9_ESCRO</name>
<sequence>MGSAAGARLSLGDPDGCGVSSNALRVLAAFLHRGGLYLLHRDHWPGVGMVSAPGPGARDDGADSQGVGSRRATGGRGAGWLLDWGTWDCRRAGAEDSDWLREENKVDTAPASLLRIIVRSPSLRASGGGAGLRYFTQLCF</sequence>
<accession>A0AB34HAE9</accession>
<evidence type="ECO:0000313" key="2">
    <source>
        <dbReference type="EMBL" id="KAJ8788397.1"/>
    </source>
</evidence>